<evidence type="ECO:0000313" key="11">
    <source>
        <dbReference type="RefSeq" id="XP_055878366.1"/>
    </source>
</evidence>
<organism evidence="10 11">
    <name type="scientific">Biomphalaria glabrata</name>
    <name type="common">Bloodfluke planorb</name>
    <name type="synonym">Freshwater snail</name>
    <dbReference type="NCBI Taxonomy" id="6526"/>
    <lineage>
        <taxon>Eukaryota</taxon>
        <taxon>Metazoa</taxon>
        <taxon>Spiralia</taxon>
        <taxon>Lophotrochozoa</taxon>
        <taxon>Mollusca</taxon>
        <taxon>Gastropoda</taxon>
        <taxon>Heterobranchia</taxon>
        <taxon>Euthyneura</taxon>
        <taxon>Panpulmonata</taxon>
        <taxon>Hygrophila</taxon>
        <taxon>Lymnaeoidea</taxon>
        <taxon>Planorbidae</taxon>
        <taxon>Biomphalaria</taxon>
    </lineage>
</organism>
<sequence>MEEQRVPGDDRDKRKCDDFASLYSMDTGHGHITSQRSLSDHGQEGAFKKIKAEGASPVLSMSSATTLGGTSPGSASGHTPGAGTCPTPARRRHRTTFTQEQLRELEAAFAKSHYPDIYCREELARITKLNEARIQVWFQNRRAKYRKQEKQLAKSLSPVIPTCNGMMRNIYPTNTRGYHYPTSANMNMNNMAARYGEFVYPQMNSTYPPSMGGMHQFSHMGSMAGSNMAATMSMPRQVQQFPMASDYGLESPEDDWYNKSLTALRMNNSHTGSLSNQILPYQAQV</sequence>
<dbReference type="FunFam" id="1.10.10.60:FF:000138">
    <property type="entry name" value="Homeobox protein prophet of Pit-1"/>
    <property type="match status" value="1"/>
</dbReference>
<dbReference type="PANTHER" id="PTHR24329">
    <property type="entry name" value="HOMEOBOX PROTEIN ARISTALESS"/>
    <property type="match status" value="1"/>
</dbReference>
<dbReference type="SUPFAM" id="SSF46689">
    <property type="entry name" value="Homeodomain-like"/>
    <property type="match status" value="1"/>
</dbReference>
<dbReference type="CDD" id="cd00086">
    <property type="entry name" value="homeodomain"/>
    <property type="match status" value="1"/>
</dbReference>
<keyword evidence="10" id="KW-1185">Reference proteome</keyword>
<dbReference type="GO" id="GO:0007399">
    <property type="term" value="P:nervous system development"/>
    <property type="evidence" value="ECO:0007669"/>
    <property type="project" value="UniProtKB-ARBA"/>
</dbReference>
<gene>
    <name evidence="11" type="primary">LOC106080233</name>
</gene>
<proteinExistence type="inferred from homology"/>
<reference evidence="11" key="1">
    <citation type="submission" date="2025-08" db="UniProtKB">
        <authorList>
            <consortium name="RefSeq"/>
        </authorList>
    </citation>
    <scope>IDENTIFICATION</scope>
</reference>
<keyword evidence="4 6" id="KW-0371">Homeobox</keyword>
<keyword evidence="5 6" id="KW-0539">Nucleus</keyword>
<dbReference type="InterPro" id="IPR017970">
    <property type="entry name" value="Homeobox_CS"/>
</dbReference>
<dbReference type="Proteomes" id="UP001165740">
    <property type="component" value="Chromosome 3"/>
</dbReference>
<evidence type="ECO:0000256" key="1">
    <source>
        <dbReference type="ARBA" id="ARBA00004123"/>
    </source>
</evidence>
<dbReference type="OMA" id="MNNSHPG"/>
<accession>A0A9W2ZTM5</accession>
<feature type="compositionally biased region" description="Polar residues" evidence="8">
    <location>
        <begin position="61"/>
        <end position="77"/>
    </location>
</feature>
<dbReference type="InterPro" id="IPR009057">
    <property type="entry name" value="Homeodomain-like_sf"/>
</dbReference>
<dbReference type="GO" id="GO:0005634">
    <property type="term" value="C:nucleus"/>
    <property type="evidence" value="ECO:0007669"/>
    <property type="project" value="UniProtKB-SubCell"/>
</dbReference>
<feature type="domain" description="Homeobox" evidence="9">
    <location>
        <begin position="88"/>
        <end position="148"/>
    </location>
</feature>
<dbReference type="InterPro" id="IPR001356">
    <property type="entry name" value="HD"/>
</dbReference>
<dbReference type="GeneID" id="106080233"/>
<dbReference type="Pfam" id="PF00046">
    <property type="entry name" value="Homeodomain"/>
    <property type="match status" value="1"/>
</dbReference>
<evidence type="ECO:0000256" key="8">
    <source>
        <dbReference type="SAM" id="MobiDB-lite"/>
    </source>
</evidence>
<dbReference type="AlphaFoldDB" id="A0A9W2ZTM5"/>
<dbReference type="PANTHER" id="PTHR24329:SF520">
    <property type="entry name" value="ALX HOMEOBOX PROTEIN 1-LIKE PROTEIN"/>
    <property type="match status" value="1"/>
</dbReference>
<dbReference type="GO" id="GO:0000977">
    <property type="term" value="F:RNA polymerase II transcription regulatory region sequence-specific DNA binding"/>
    <property type="evidence" value="ECO:0007669"/>
    <property type="project" value="TreeGrafter"/>
</dbReference>
<protein>
    <submittedName>
        <fullName evidence="11">Homeobox protein unc-42-like</fullName>
    </submittedName>
</protein>
<feature type="DNA-binding region" description="Homeobox" evidence="6">
    <location>
        <begin position="90"/>
        <end position="149"/>
    </location>
</feature>
<evidence type="ECO:0000256" key="3">
    <source>
        <dbReference type="ARBA" id="ARBA00023125"/>
    </source>
</evidence>
<dbReference type="GO" id="GO:0000981">
    <property type="term" value="F:DNA-binding transcription factor activity, RNA polymerase II-specific"/>
    <property type="evidence" value="ECO:0007669"/>
    <property type="project" value="InterPro"/>
</dbReference>
<evidence type="ECO:0000256" key="5">
    <source>
        <dbReference type="ARBA" id="ARBA00023242"/>
    </source>
</evidence>
<feature type="region of interest" description="Disordered" evidence="8">
    <location>
        <begin position="61"/>
        <end position="92"/>
    </location>
</feature>
<feature type="region of interest" description="Disordered" evidence="8">
    <location>
        <begin position="24"/>
        <end position="44"/>
    </location>
</feature>
<evidence type="ECO:0000256" key="6">
    <source>
        <dbReference type="PROSITE-ProRule" id="PRU00108"/>
    </source>
</evidence>
<evidence type="ECO:0000256" key="2">
    <source>
        <dbReference type="ARBA" id="ARBA00005733"/>
    </source>
</evidence>
<evidence type="ECO:0000313" key="10">
    <source>
        <dbReference type="Proteomes" id="UP001165740"/>
    </source>
</evidence>
<comment type="similarity">
    <text evidence="2">Belongs to the paired homeobox family.</text>
</comment>
<dbReference type="SMART" id="SM00389">
    <property type="entry name" value="HOX"/>
    <property type="match status" value="1"/>
</dbReference>
<dbReference type="InterPro" id="IPR050649">
    <property type="entry name" value="Paired_Homeobox_TFs"/>
</dbReference>
<dbReference type="Gene3D" id="1.10.10.60">
    <property type="entry name" value="Homeodomain-like"/>
    <property type="match status" value="1"/>
</dbReference>
<comment type="subcellular location">
    <subcellularLocation>
        <location evidence="1 6 7">Nucleus</location>
    </subcellularLocation>
</comment>
<dbReference type="PROSITE" id="PS50071">
    <property type="entry name" value="HOMEOBOX_2"/>
    <property type="match status" value="1"/>
</dbReference>
<dbReference type="PROSITE" id="PS00027">
    <property type="entry name" value="HOMEOBOX_1"/>
    <property type="match status" value="1"/>
</dbReference>
<evidence type="ECO:0000259" key="9">
    <source>
        <dbReference type="PROSITE" id="PS50071"/>
    </source>
</evidence>
<name>A0A9W2ZTM5_BIOGL</name>
<dbReference type="RefSeq" id="XP_055878366.1">
    <property type="nucleotide sequence ID" value="XM_056022391.1"/>
</dbReference>
<dbReference type="OrthoDB" id="6159439at2759"/>
<keyword evidence="3 6" id="KW-0238">DNA-binding</keyword>
<evidence type="ECO:0000256" key="7">
    <source>
        <dbReference type="RuleBase" id="RU000682"/>
    </source>
</evidence>
<evidence type="ECO:0000256" key="4">
    <source>
        <dbReference type="ARBA" id="ARBA00023155"/>
    </source>
</evidence>